<feature type="region of interest" description="Disordered" evidence="1">
    <location>
        <begin position="464"/>
        <end position="508"/>
    </location>
</feature>
<feature type="region of interest" description="Disordered" evidence="1">
    <location>
        <begin position="641"/>
        <end position="668"/>
    </location>
</feature>
<evidence type="ECO:0000313" key="2">
    <source>
        <dbReference type="EMBL" id="CAK9092257.1"/>
    </source>
</evidence>
<accession>A0ABP0QZC1</accession>
<evidence type="ECO:0000256" key="1">
    <source>
        <dbReference type="SAM" id="MobiDB-lite"/>
    </source>
</evidence>
<proteinExistence type="predicted"/>
<evidence type="ECO:0000313" key="3">
    <source>
        <dbReference type="Proteomes" id="UP001642484"/>
    </source>
</evidence>
<sequence length="776" mass="86350">MAAVDLLCCADTSGKVVGVKEFRVALALMEGHMELLSEQVPSQWGQAHLFDLLLTFGHFDTAWAMAERGVEGCRLEAHHLKRDCDDQVIDEWPFCNCKNSWETCEECCFGFPVEQGIWMTDWNSSLSNAAKAARRTAEQPLVCTVLEALRSDLLPQSLAISEEAMAHLLDIAILIGDREAAVRCAEQSRLRPLRRWSSDGIFETYFYPCSDLETKMRLRSGFLELRDRGMLLAALSAGVELQGLQQLHVALTPLIILCRIPFRVAVALTGTPWTDFVDLLPPPDTPWVPPEENDFGEFFLKVDKRGEIGMPYLCKDLLEIAQTAQVPLAAMRLLVRHLDDFHLSLLDCAILFGQSDCAALLATEGVELSHEGSKLLLQFGVLDAEPARWPAAMAAAHAALSKVWKSEIAAKGIAIYQLMKKLSKGRPFPASLVDEVAAFSMDVPKIIEDLDLCQEASAWYKSSQVSPVSPVPPKAEKISVHPEDVKFSRGSREPDATSQSQRDRDAEAVDEKAMDALMMAMRESRGDVPALNVDGVRLFRLTRMANANHVVDLLFDRLGPLKALHDRVQEAGCSVNPEDNPLKILYVPCTEEQLLELQQLAADGFELRKDLHILALQEDAKLINQAFRELFQRLHVPRNCRPELKPEGPQHKDVGAERGSEAEDLSDPEDFESPMIERLAFADLQFLFVCLYDRITMYYSLKSAKRFPTSALSGDSVRFARNHDTVMNPGLYYGLGGSCVEAMGLWAWLLALHDGSVLVFPEDLQNQEMGGTGGSR</sequence>
<organism evidence="2 3">
    <name type="scientific">Durusdinium trenchii</name>
    <dbReference type="NCBI Taxonomy" id="1381693"/>
    <lineage>
        <taxon>Eukaryota</taxon>
        <taxon>Sar</taxon>
        <taxon>Alveolata</taxon>
        <taxon>Dinophyceae</taxon>
        <taxon>Suessiales</taxon>
        <taxon>Symbiodiniaceae</taxon>
        <taxon>Durusdinium</taxon>
    </lineage>
</organism>
<dbReference type="EMBL" id="CAXAMN010025051">
    <property type="protein sequence ID" value="CAK9092257.1"/>
    <property type="molecule type" value="Genomic_DNA"/>
</dbReference>
<keyword evidence="3" id="KW-1185">Reference proteome</keyword>
<comment type="caution">
    <text evidence="2">The sequence shown here is derived from an EMBL/GenBank/DDBJ whole genome shotgun (WGS) entry which is preliminary data.</text>
</comment>
<reference evidence="2 3" key="1">
    <citation type="submission" date="2024-02" db="EMBL/GenBank/DDBJ databases">
        <authorList>
            <person name="Chen Y."/>
            <person name="Shah S."/>
            <person name="Dougan E. K."/>
            <person name="Thang M."/>
            <person name="Chan C."/>
        </authorList>
    </citation>
    <scope>NUCLEOTIDE SEQUENCE [LARGE SCALE GENOMIC DNA]</scope>
</reference>
<feature type="compositionally biased region" description="Basic and acidic residues" evidence="1">
    <location>
        <begin position="474"/>
        <end position="508"/>
    </location>
</feature>
<dbReference type="Proteomes" id="UP001642484">
    <property type="component" value="Unassembled WGS sequence"/>
</dbReference>
<protein>
    <submittedName>
        <fullName evidence="2">Uncharacterized protein</fullName>
    </submittedName>
</protein>
<feature type="compositionally biased region" description="Basic and acidic residues" evidence="1">
    <location>
        <begin position="641"/>
        <end position="661"/>
    </location>
</feature>
<name>A0ABP0QZC1_9DINO</name>
<gene>
    <name evidence="2" type="ORF">CCMP2556_LOCUS44185</name>
</gene>